<protein>
    <submittedName>
        <fullName evidence="1">Uncharacterized protein</fullName>
    </submittedName>
</protein>
<evidence type="ECO:0000313" key="1">
    <source>
        <dbReference type="EMBL" id="GEO29866.1"/>
    </source>
</evidence>
<reference evidence="1 2" key="1">
    <citation type="submission" date="2019-07" db="EMBL/GenBank/DDBJ databases">
        <title>Whole genome shotgun sequence of Terrabacter aerolatus NBRC 106305.</title>
        <authorList>
            <person name="Hosoyama A."/>
            <person name="Uohara A."/>
            <person name="Ohji S."/>
            <person name="Ichikawa N."/>
        </authorList>
    </citation>
    <scope>NUCLEOTIDE SEQUENCE [LARGE SCALE GENOMIC DNA]</scope>
    <source>
        <strain evidence="1 2">NBRC 106305</strain>
    </source>
</reference>
<comment type="caution">
    <text evidence="1">The sequence shown here is derived from an EMBL/GenBank/DDBJ whole genome shotgun (WGS) entry which is preliminary data.</text>
</comment>
<dbReference type="AlphaFoldDB" id="A0A512D084"/>
<name>A0A512D084_9MICO</name>
<proteinExistence type="predicted"/>
<accession>A0A512D084</accession>
<keyword evidence="2" id="KW-1185">Reference proteome</keyword>
<evidence type="ECO:0000313" key="2">
    <source>
        <dbReference type="Proteomes" id="UP000321534"/>
    </source>
</evidence>
<gene>
    <name evidence="1" type="ORF">TAE01_16760</name>
</gene>
<sequence length="111" mass="11085">MVVVVTVSAGEPGDVGELGEVGPGFVGSVSVGTVTAGSDTEGTDTEGTDTEGTLGRVMLGREVGSEIDPLPEQAVSATVTSSVVTAVPIAGARLMRDCPCTPPRRCLTRPG</sequence>
<dbReference type="Proteomes" id="UP000321534">
    <property type="component" value="Unassembled WGS sequence"/>
</dbReference>
<organism evidence="1 2">
    <name type="scientific">Terrabacter aerolatus</name>
    <dbReference type="NCBI Taxonomy" id="422442"/>
    <lineage>
        <taxon>Bacteria</taxon>
        <taxon>Bacillati</taxon>
        <taxon>Actinomycetota</taxon>
        <taxon>Actinomycetes</taxon>
        <taxon>Micrococcales</taxon>
        <taxon>Intrasporangiaceae</taxon>
        <taxon>Terrabacter</taxon>
    </lineage>
</organism>
<dbReference type="EMBL" id="BJYX01000007">
    <property type="protein sequence ID" value="GEO29866.1"/>
    <property type="molecule type" value="Genomic_DNA"/>
</dbReference>